<sequence>MQYDDFEDDVFDIQATFKALRKARGYTQADLADGTVSKSLISKFESGISMISADKMLYLISKLNMTANEFVAALTHYQPDHMQRLYQTLNQLHLSGLQGVDSSEKLIIEKATDKFDILSNIMIKSALQELTGQHYICECEKYIVGDYLTEIDNWTEFEVKLLYYVSPILDSGDCRWFGEILIERQSYFYHGAHRRLFILTLIRLYQCLLEHGTLDYATFFRDKICQLAFDDHLIATVKFQILRDLHDYINKPTKENVIKAERYLDHIEALGVKSIVDDARARLRRQNEHD</sequence>
<dbReference type="InterPro" id="IPR011990">
    <property type="entry name" value="TPR-like_helical_dom_sf"/>
</dbReference>
<dbReference type="OrthoDB" id="2242235at2"/>
<protein>
    <submittedName>
        <fullName evidence="2">Positive transcriptional regulator, MutR family</fullName>
    </submittedName>
</protein>
<accession>A0A2A5S4B7</accession>
<feature type="domain" description="HTH cro/C1-type" evidence="1">
    <location>
        <begin position="17"/>
        <end position="70"/>
    </location>
</feature>
<dbReference type="GO" id="GO:0003677">
    <property type="term" value="F:DNA binding"/>
    <property type="evidence" value="ECO:0007669"/>
    <property type="project" value="InterPro"/>
</dbReference>
<dbReference type="SMART" id="SM00530">
    <property type="entry name" value="HTH_XRE"/>
    <property type="match status" value="1"/>
</dbReference>
<evidence type="ECO:0000259" key="1">
    <source>
        <dbReference type="PROSITE" id="PS50943"/>
    </source>
</evidence>
<gene>
    <name evidence="2" type="ORF">RU87_GL000116</name>
</gene>
<keyword evidence="3" id="KW-1185">Reference proteome</keyword>
<dbReference type="SUPFAM" id="SSF47413">
    <property type="entry name" value="lambda repressor-like DNA-binding domains"/>
    <property type="match status" value="1"/>
</dbReference>
<dbReference type="PANTHER" id="PTHR37038">
    <property type="entry name" value="TRANSCRIPTIONAL REGULATOR-RELATED"/>
    <property type="match status" value="1"/>
</dbReference>
<dbReference type="PROSITE" id="PS50943">
    <property type="entry name" value="HTH_CROC1"/>
    <property type="match status" value="1"/>
</dbReference>
<evidence type="ECO:0000313" key="3">
    <source>
        <dbReference type="Proteomes" id="UP000242246"/>
    </source>
</evidence>
<dbReference type="Pfam" id="PF21259">
    <property type="entry name" value="Rgg_C"/>
    <property type="match status" value="1"/>
</dbReference>
<dbReference type="Proteomes" id="UP000242246">
    <property type="component" value="Unassembled WGS sequence"/>
</dbReference>
<dbReference type="InterPro" id="IPR010057">
    <property type="entry name" value="Transcription_activator_Rgg_C"/>
</dbReference>
<dbReference type="InterPro" id="IPR001387">
    <property type="entry name" value="Cro/C1-type_HTH"/>
</dbReference>
<organism evidence="2 3">
    <name type="scientific">Pseudolactococcus plantarum</name>
    <dbReference type="NCBI Taxonomy" id="1365"/>
    <lineage>
        <taxon>Bacteria</taxon>
        <taxon>Bacillati</taxon>
        <taxon>Bacillota</taxon>
        <taxon>Bacilli</taxon>
        <taxon>Lactobacillales</taxon>
        <taxon>Streptococcaceae</taxon>
        <taxon>Pseudolactococcus</taxon>
    </lineage>
</organism>
<dbReference type="InterPro" id="IPR053163">
    <property type="entry name" value="HTH-type_regulator_Rgg"/>
</dbReference>
<evidence type="ECO:0000313" key="2">
    <source>
        <dbReference type="EMBL" id="PCS08293.1"/>
    </source>
</evidence>
<dbReference type="EMBL" id="JXJX01000001">
    <property type="protein sequence ID" value="PCS08293.1"/>
    <property type="molecule type" value="Genomic_DNA"/>
</dbReference>
<dbReference type="Gene3D" id="1.25.40.10">
    <property type="entry name" value="Tetratricopeptide repeat domain"/>
    <property type="match status" value="1"/>
</dbReference>
<dbReference type="RefSeq" id="WP_068159739.1">
    <property type="nucleotide sequence ID" value="NZ_JXJX01000001.1"/>
</dbReference>
<dbReference type="NCBIfam" id="TIGR01716">
    <property type="entry name" value="RGG_Cterm"/>
    <property type="match status" value="1"/>
</dbReference>
<proteinExistence type="predicted"/>
<reference evidence="2 3" key="1">
    <citation type="submission" date="2014-12" db="EMBL/GenBank/DDBJ databases">
        <title>Draft genome sequences of 10 type strains of Lactococcus.</title>
        <authorList>
            <person name="Sun Z."/>
            <person name="Zhong Z."/>
            <person name="Liu W."/>
            <person name="Zhang W."/>
            <person name="Zhang H."/>
        </authorList>
    </citation>
    <scope>NUCLEOTIDE SEQUENCE [LARGE SCALE GENOMIC DNA]</scope>
    <source>
        <strain evidence="2 3">DSM 20686</strain>
    </source>
</reference>
<dbReference type="AlphaFoldDB" id="A0A2A5S4B7"/>
<dbReference type="Pfam" id="PF01381">
    <property type="entry name" value="HTH_3"/>
    <property type="match status" value="1"/>
</dbReference>
<dbReference type="PANTHER" id="PTHR37038:SF12">
    <property type="entry name" value="TRANSCRIPTIONAL REGULATOR"/>
    <property type="match status" value="1"/>
</dbReference>
<dbReference type="STRING" id="1348632.GCA_001591745_00106"/>
<dbReference type="CDD" id="cd00093">
    <property type="entry name" value="HTH_XRE"/>
    <property type="match status" value="1"/>
</dbReference>
<name>A0A2A5S4B7_9LACT</name>
<dbReference type="InterPro" id="IPR010982">
    <property type="entry name" value="Lambda_DNA-bd_dom_sf"/>
</dbReference>
<comment type="caution">
    <text evidence="2">The sequence shown here is derived from an EMBL/GenBank/DDBJ whole genome shotgun (WGS) entry which is preliminary data.</text>
</comment>